<dbReference type="SMART" id="SM00420">
    <property type="entry name" value="HTH_DEOR"/>
    <property type="match status" value="1"/>
</dbReference>
<dbReference type="Proteomes" id="UP000070376">
    <property type="component" value="Unassembled WGS sequence"/>
</dbReference>
<dbReference type="Pfam" id="PF00455">
    <property type="entry name" value="DeoRC"/>
    <property type="match status" value="1"/>
</dbReference>
<evidence type="ECO:0000313" key="9">
    <source>
        <dbReference type="Proteomes" id="UP000070376"/>
    </source>
</evidence>
<keyword evidence="4" id="KW-0472">Membrane</keyword>
<keyword evidence="3" id="KW-0804">Transcription</keyword>
<dbReference type="EMBL" id="CP010525">
    <property type="protein sequence ID" value="AJO23830.1"/>
    <property type="molecule type" value="Genomic_DNA"/>
</dbReference>
<dbReference type="AlphaFoldDB" id="A0A0C5CE37"/>
<accession>A0A0C5CE37</accession>
<evidence type="ECO:0000313" key="7">
    <source>
        <dbReference type="EMBL" id="KWZ84784.1"/>
    </source>
</evidence>
<dbReference type="InterPro" id="IPR036388">
    <property type="entry name" value="WH-like_DNA-bd_sf"/>
</dbReference>
<dbReference type="PANTHER" id="PTHR30363">
    <property type="entry name" value="HTH-TYPE TRANSCRIPTIONAL REGULATOR SRLR-RELATED"/>
    <property type="match status" value="1"/>
</dbReference>
<dbReference type="Gene3D" id="3.40.50.1360">
    <property type="match status" value="1"/>
</dbReference>
<dbReference type="STRING" id="1398.AB434_2276"/>
<dbReference type="GO" id="GO:0003700">
    <property type="term" value="F:DNA-binding transcription factor activity"/>
    <property type="evidence" value="ECO:0007669"/>
    <property type="project" value="InterPro"/>
</dbReference>
<dbReference type="InterPro" id="IPR037171">
    <property type="entry name" value="NagB/RpiA_transferase-like"/>
</dbReference>
<dbReference type="SUPFAM" id="SSF46785">
    <property type="entry name" value="Winged helix' DNA-binding domain"/>
    <property type="match status" value="1"/>
</dbReference>
<dbReference type="SMART" id="SM01134">
    <property type="entry name" value="DeoRC"/>
    <property type="match status" value="1"/>
</dbReference>
<name>A0A0C5CE37_HEYCO</name>
<dbReference type="InterPro" id="IPR036390">
    <property type="entry name" value="WH_DNA-bd_sf"/>
</dbReference>
<dbReference type="InterPro" id="IPR014036">
    <property type="entry name" value="DeoR-like_C"/>
</dbReference>
<organism evidence="7 9">
    <name type="scientific">Heyndrickxia coagulans</name>
    <name type="common">Weizmannia coagulans</name>
    <dbReference type="NCBI Taxonomy" id="1398"/>
    <lineage>
        <taxon>Bacteria</taxon>
        <taxon>Bacillati</taxon>
        <taxon>Bacillota</taxon>
        <taxon>Bacilli</taxon>
        <taxon>Bacillales</taxon>
        <taxon>Bacillaceae</taxon>
        <taxon>Heyndrickxia</taxon>
    </lineage>
</organism>
<dbReference type="InterPro" id="IPR001034">
    <property type="entry name" value="DeoR_HTH"/>
</dbReference>
<evidence type="ECO:0000256" key="4">
    <source>
        <dbReference type="SAM" id="Phobius"/>
    </source>
</evidence>
<dbReference type="InterPro" id="IPR018356">
    <property type="entry name" value="Tscrpt_reg_HTH_DeoR_CS"/>
</dbReference>
<dbReference type="Gene3D" id="1.10.10.10">
    <property type="entry name" value="Winged helix-like DNA-binding domain superfamily/Winged helix DNA-binding domain"/>
    <property type="match status" value="1"/>
</dbReference>
<dbReference type="PROSITE" id="PS51000">
    <property type="entry name" value="HTH_DEOR_2"/>
    <property type="match status" value="1"/>
</dbReference>
<keyword evidence="2" id="KW-0238">DNA-binding</keyword>
<keyword evidence="4" id="KW-0812">Transmembrane</keyword>
<reference evidence="8" key="2">
    <citation type="submission" date="2015-01" db="EMBL/GenBank/DDBJ databases">
        <title>Comparative genome analysis of Bacillus coagulans HM-08, Clostridium butyricum HM-68, Bacillus subtilis HM-66 and Bacillus paralicheniformis BL-09.</title>
        <authorList>
            <person name="Zhang H."/>
        </authorList>
    </citation>
    <scope>NUCLEOTIDE SEQUENCE [LARGE SCALE GENOMIC DNA]</scope>
    <source>
        <strain evidence="8">HM-08</strain>
    </source>
</reference>
<keyword evidence="8" id="KW-1185">Reference proteome</keyword>
<dbReference type="PANTHER" id="PTHR30363:SF44">
    <property type="entry name" value="AGA OPERON TRANSCRIPTIONAL REPRESSOR-RELATED"/>
    <property type="match status" value="1"/>
</dbReference>
<reference evidence="6" key="1">
    <citation type="submission" date="2015-01" db="EMBL/GenBank/DDBJ databases">
        <title>Comparative genome analysis of Bacillus coagulans HM-08, Clostridium butyricum HM-68, Bacillus subtilis HM-66 and Bacillus licheniformis BL-09.</title>
        <authorList>
            <person name="Zhang H."/>
        </authorList>
    </citation>
    <scope>NUCLEOTIDE SEQUENCE [LARGE SCALE GENOMIC DNA]</scope>
    <source>
        <strain evidence="6">HM-08</strain>
    </source>
</reference>
<dbReference type="Pfam" id="PF08220">
    <property type="entry name" value="HTH_DeoR"/>
    <property type="match status" value="1"/>
</dbReference>
<dbReference type="GO" id="GO:0003677">
    <property type="term" value="F:DNA binding"/>
    <property type="evidence" value="ECO:0007669"/>
    <property type="project" value="UniProtKB-KW"/>
</dbReference>
<reference evidence="9" key="3">
    <citation type="submission" date="2016-01" db="EMBL/GenBank/DDBJ databases">
        <authorList>
            <person name="Mitreva M."/>
            <person name="Pepin K.H."/>
            <person name="Mihindukulasuriya K.A."/>
            <person name="Fulton R."/>
            <person name="Fronick C."/>
            <person name="O'Laughlin M."/>
            <person name="Miner T."/>
            <person name="Herter B."/>
            <person name="Rosa B.A."/>
            <person name="Cordes M."/>
            <person name="Tomlinson C."/>
            <person name="Wollam A."/>
            <person name="Palsikar V.B."/>
            <person name="Mardis E.R."/>
            <person name="Wilson R.K."/>
        </authorList>
    </citation>
    <scope>NUCLEOTIDE SEQUENCE [LARGE SCALE GENOMIC DNA]</scope>
    <source>
        <strain evidence="9">GED7749B</strain>
    </source>
</reference>
<evidence type="ECO:0000313" key="8">
    <source>
        <dbReference type="Proteomes" id="UP000032024"/>
    </source>
</evidence>
<evidence type="ECO:0000256" key="3">
    <source>
        <dbReference type="ARBA" id="ARBA00023163"/>
    </source>
</evidence>
<keyword evidence="1" id="KW-0805">Transcription regulation</keyword>
<protein>
    <submittedName>
        <fullName evidence="6">DeoR family transcriptional regulator</fullName>
    </submittedName>
    <submittedName>
        <fullName evidence="7">Transcriptional regulator, DeoR family</fullName>
    </submittedName>
</protein>
<evidence type="ECO:0000256" key="1">
    <source>
        <dbReference type="ARBA" id="ARBA00023015"/>
    </source>
</evidence>
<dbReference type="EMBL" id="LRPN01000026">
    <property type="protein sequence ID" value="KWZ84784.1"/>
    <property type="molecule type" value="Genomic_DNA"/>
</dbReference>
<dbReference type="InterPro" id="IPR050313">
    <property type="entry name" value="Carb_Metab_HTH_regulators"/>
</dbReference>
<keyword evidence="4" id="KW-1133">Transmembrane helix</keyword>
<feature type="domain" description="HTH deoR-type" evidence="5">
    <location>
        <begin position="62"/>
        <end position="117"/>
    </location>
</feature>
<dbReference type="SUPFAM" id="SSF100950">
    <property type="entry name" value="NagB/RpiA/CoA transferase-like"/>
    <property type="match status" value="1"/>
</dbReference>
<dbReference type="PATRIC" id="fig|1398.18.peg.3005"/>
<feature type="transmembrane region" description="Helical" evidence="4">
    <location>
        <begin position="23"/>
        <end position="41"/>
    </location>
</feature>
<sequence length="311" mass="35478">MKTLLHISYTSERTNINQYKKRFFYLFYCTFVVFFFKRTIFAKMGLSEKRIQDRNGVGDMLAFERRDKILNTLYREKKVYVANLAKEFQVTEETIRRDLEKLEKEGIVTRTYGGAVLNLHTNEDLPYQTRFTVNMEAKQNIAGKLQPLISDGNTIVADASSTVLEALKELNRTKEGLVVLTNSAIALSELAQSNIQLLSTGGALRKRSNSLVGSVAEHAVRQYNVDVALFSCKGISMVRGITDSNEAESHIKKEMLKQANKVILLADKSKFDKIAFVHFADFSAVDFVVTDEKPSDEWLRFFKDHQVDIVY</sequence>
<reference evidence="7" key="4">
    <citation type="submission" date="2016-01" db="EMBL/GenBank/DDBJ databases">
        <authorList>
            <person name="Oliw E.H."/>
        </authorList>
    </citation>
    <scope>NUCLEOTIDE SEQUENCE [LARGE SCALE GENOMIC DNA]</scope>
    <source>
        <strain evidence="7">GED7749B</strain>
    </source>
</reference>
<gene>
    <name evidence="7" type="ORF">HMPREF3213_00702</name>
    <name evidence="6" type="ORF">SB48_HM08orf04854</name>
</gene>
<evidence type="ECO:0000259" key="5">
    <source>
        <dbReference type="PROSITE" id="PS51000"/>
    </source>
</evidence>
<evidence type="ECO:0000256" key="2">
    <source>
        <dbReference type="ARBA" id="ARBA00023125"/>
    </source>
</evidence>
<evidence type="ECO:0000313" key="6">
    <source>
        <dbReference type="EMBL" id="AJO23830.1"/>
    </source>
</evidence>
<proteinExistence type="predicted"/>
<dbReference type="Proteomes" id="UP000032024">
    <property type="component" value="Chromosome"/>
</dbReference>
<dbReference type="PRINTS" id="PR00037">
    <property type="entry name" value="HTHLACR"/>
</dbReference>
<dbReference type="PROSITE" id="PS00894">
    <property type="entry name" value="HTH_DEOR_1"/>
    <property type="match status" value="1"/>
</dbReference>